<sequence>MFLMTVVATGLGTAFGASYTVGAPGGSWDLKTNYTRWASATTFYTGDKLWFQYSGVEHNVVEVSKADYDACNGSSPIATFKTGNDAVALAASGSRYFICSVPGHCSAGMKVQVNIRSKVVRCRGRGIRQRVSVCFGAARSGRHGGWYCALLLESTKGDVYILSLSSFFR</sequence>
<proteinExistence type="predicted"/>
<protein>
    <submittedName>
        <fullName evidence="1">Uncharacterized protein</fullName>
    </submittedName>
</protein>
<evidence type="ECO:0000313" key="2">
    <source>
        <dbReference type="Proteomes" id="UP001732700"/>
    </source>
</evidence>
<keyword evidence="2" id="KW-1185">Reference proteome</keyword>
<reference evidence="1" key="2">
    <citation type="submission" date="2025-09" db="UniProtKB">
        <authorList>
            <consortium name="EnsemblPlants"/>
        </authorList>
    </citation>
    <scope>IDENTIFICATION</scope>
</reference>
<dbReference type="Proteomes" id="UP001732700">
    <property type="component" value="Chromosome 7D"/>
</dbReference>
<reference evidence="1" key="1">
    <citation type="submission" date="2021-05" db="EMBL/GenBank/DDBJ databases">
        <authorList>
            <person name="Scholz U."/>
            <person name="Mascher M."/>
            <person name="Fiebig A."/>
        </authorList>
    </citation>
    <scope>NUCLEOTIDE SEQUENCE [LARGE SCALE GENOMIC DNA]</scope>
</reference>
<accession>A0ACD6AJ99</accession>
<name>A0ACD6AJ99_AVESA</name>
<evidence type="ECO:0000313" key="1">
    <source>
        <dbReference type="EnsemblPlants" id="AVESA.00010b.r2.7DG1367300.1.CDS.1"/>
    </source>
</evidence>
<organism evidence="1 2">
    <name type="scientific">Avena sativa</name>
    <name type="common">Oat</name>
    <dbReference type="NCBI Taxonomy" id="4498"/>
    <lineage>
        <taxon>Eukaryota</taxon>
        <taxon>Viridiplantae</taxon>
        <taxon>Streptophyta</taxon>
        <taxon>Embryophyta</taxon>
        <taxon>Tracheophyta</taxon>
        <taxon>Spermatophyta</taxon>
        <taxon>Magnoliopsida</taxon>
        <taxon>Liliopsida</taxon>
        <taxon>Poales</taxon>
        <taxon>Poaceae</taxon>
        <taxon>BOP clade</taxon>
        <taxon>Pooideae</taxon>
        <taxon>Poodae</taxon>
        <taxon>Poeae</taxon>
        <taxon>Poeae Chloroplast Group 1 (Aveneae type)</taxon>
        <taxon>Aveninae</taxon>
        <taxon>Avena</taxon>
    </lineage>
</organism>
<dbReference type="EnsemblPlants" id="AVESA.00010b.r2.7DG1367300.1">
    <property type="protein sequence ID" value="AVESA.00010b.r2.7DG1367300.1.CDS.1"/>
    <property type="gene ID" value="AVESA.00010b.r2.7DG1367300"/>
</dbReference>